<sequence>MESIEFGQKINYVPMAISWGIGLIIGLGIAFFTHLVLLAVILGVTFLVISGLVFARTLSDFYGYWEVDNNGIKSFDYQNFAVRFQSILMPFSEDQFIFKFSDIKALTVVVGKDMNAPANVLGGSFNAPKKIIFNLPTPYYLRVQLKDSREVNLDLSVDWEDSEAIQYVIAMICDKANIGADIVKQA</sequence>
<dbReference type="EMBL" id="VDFO01000009">
    <property type="protein sequence ID" value="MQS96945.1"/>
    <property type="molecule type" value="Genomic_DNA"/>
</dbReference>
<dbReference type="OrthoDB" id="2311636at2"/>
<reference evidence="4 5" key="1">
    <citation type="journal article" date="2019" name="Syst. Appl. Microbiol.">
        <title>Polyphasic characterization of two novel Lactobacillus spp. isolated from blown salami packages: Description of Lactobacillus halodurans sp. nov. and Lactobacillus salsicarnum sp. nov.</title>
        <authorList>
            <person name="Schuster J.A."/>
            <person name="Klingl A."/>
            <person name="Vogel R.F."/>
            <person name="Ehrmann M.A."/>
        </authorList>
    </citation>
    <scope>NUCLEOTIDE SEQUENCE [LARGE SCALE GENOMIC DNA]</scope>
    <source>
        <strain evidence="3 4">TMW 1.1920</strain>
        <strain evidence="2 5">TMW 1.2172</strain>
    </source>
</reference>
<keyword evidence="1" id="KW-0472">Membrane</keyword>
<feature type="transmembrane region" description="Helical" evidence="1">
    <location>
        <begin position="12"/>
        <end position="31"/>
    </location>
</feature>
<protein>
    <submittedName>
        <fullName evidence="3">Uncharacterized protein</fullName>
    </submittedName>
</protein>
<evidence type="ECO:0000313" key="5">
    <source>
        <dbReference type="Proteomes" id="UP000414364"/>
    </source>
</evidence>
<evidence type="ECO:0000313" key="3">
    <source>
        <dbReference type="EMBL" id="MQS96945.1"/>
    </source>
</evidence>
<organism evidence="3 4">
    <name type="scientific">Companilactobacillus halodurans</name>
    <dbReference type="NCBI Taxonomy" id="2584183"/>
    <lineage>
        <taxon>Bacteria</taxon>
        <taxon>Bacillati</taxon>
        <taxon>Bacillota</taxon>
        <taxon>Bacilli</taxon>
        <taxon>Lactobacillales</taxon>
        <taxon>Lactobacillaceae</taxon>
        <taxon>Companilactobacillus</taxon>
    </lineage>
</organism>
<keyword evidence="1" id="KW-1133">Transmembrane helix</keyword>
<dbReference type="AlphaFoldDB" id="A0A5P0ZVL4"/>
<name>A0A5P0ZVL4_9LACO</name>
<comment type="caution">
    <text evidence="3">The sequence shown here is derived from an EMBL/GenBank/DDBJ whole genome shotgun (WGS) entry which is preliminary data.</text>
</comment>
<dbReference type="Proteomes" id="UP000414364">
    <property type="component" value="Unassembled WGS sequence"/>
</dbReference>
<keyword evidence="1" id="KW-0812">Transmembrane</keyword>
<feature type="transmembrane region" description="Helical" evidence="1">
    <location>
        <begin position="37"/>
        <end position="55"/>
    </location>
</feature>
<evidence type="ECO:0000313" key="4">
    <source>
        <dbReference type="Proteomes" id="UP000371423"/>
    </source>
</evidence>
<evidence type="ECO:0000256" key="1">
    <source>
        <dbReference type="SAM" id="Phobius"/>
    </source>
</evidence>
<gene>
    <name evidence="3" type="ORF">FHL05_03455</name>
    <name evidence="2" type="ORF">FHL06_05215</name>
</gene>
<keyword evidence="4" id="KW-1185">Reference proteome</keyword>
<proteinExistence type="predicted"/>
<dbReference type="EMBL" id="VDFP01000007">
    <property type="protein sequence ID" value="MQS75786.1"/>
    <property type="molecule type" value="Genomic_DNA"/>
</dbReference>
<dbReference type="RefSeq" id="WP_153385181.1">
    <property type="nucleotide sequence ID" value="NZ_VDFO01000009.1"/>
</dbReference>
<dbReference type="Proteomes" id="UP000371423">
    <property type="component" value="Unassembled WGS sequence"/>
</dbReference>
<evidence type="ECO:0000313" key="2">
    <source>
        <dbReference type="EMBL" id="MQS75786.1"/>
    </source>
</evidence>
<accession>A0A5P0ZVL4</accession>